<reference evidence="3" key="1">
    <citation type="submission" date="2009-09" db="EMBL/GenBank/DDBJ databases">
        <title>The complete chromosome of Desulfohalobium retbaense DSM 5692.</title>
        <authorList>
            <consortium name="US DOE Joint Genome Institute (JGI-PGF)"/>
            <person name="Lucas S."/>
            <person name="Copeland A."/>
            <person name="Lapidus A."/>
            <person name="Glavina del Rio T."/>
            <person name="Dalin E."/>
            <person name="Tice H."/>
            <person name="Bruce D."/>
            <person name="Goodwin L."/>
            <person name="Pitluck S."/>
            <person name="Kyrpides N."/>
            <person name="Mavromatis K."/>
            <person name="Ivanova N."/>
            <person name="Mikhailova N."/>
            <person name="Munk A.C."/>
            <person name="Brettin T."/>
            <person name="Detter J.C."/>
            <person name="Han C."/>
            <person name="Tapia R."/>
            <person name="Larimer F."/>
            <person name="Land M."/>
            <person name="Hauser L."/>
            <person name="Markowitz V."/>
            <person name="Cheng J.-F."/>
            <person name="Hugenholtz P."/>
            <person name="Woyke T."/>
            <person name="Wu D."/>
            <person name="Spring S."/>
            <person name="Klenk H.-P."/>
            <person name="Eisen J.A."/>
        </authorList>
    </citation>
    <scope>NUCLEOTIDE SEQUENCE [LARGE SCALE GENOMIC DNA]</scope>
    <source>
        <strain evidence="3">DSM 5692</strain>
    </source>
</reference>
<dbReference type="KEGG" id="drt:Dret_1698"/>
<dbReference type="GO" id="GO:0043683">
    <property type="term" value="P:type IV pilus assembly"/>
    <property type="evidence" value="ECO:0007669"/>
    <property type="project" value="InterPro"/>
</dbReference>
<dbReference type="InterPro" id="IPR032092">
    <property type="entry name" value="PilW"/>
</dbReference>
<dbReference type="Pfam" id="PF16074">
    <property type="entry name" value="PilW"/>
    <property type="match status" value="1"/>
</dbReference>
<accession>C8X3I5</accession>
<evidence type="ECO:0000313" key="2">
    <source>
        <dbReference type="EMBL" id="ACV68982.1"/>
    </source>
</evidence>
<organism evidence="2 3">
    <name type="scientific">Desulfohalobium retbaense (strain ATCC 49708 / DSM 5692 / JCM 16813 / HR100)</name>
    <dbReference type="NCBI Taxonomy" id="485915"/>
    <lineage>
        <taxon>Bacteria</taxon>
        <taxon>Pseudomonadati</taxon>
        <taxon>Thermodesulfobacteriota</taxon>
        <taxon>Desulfovibrionia</taxon>
        <taxon>Desulfovibrionales</taxon>
        <taxon>Desulfohalobiaceae</taxon>
        <taxon>Desulfohalobium</taxon>
    </lineage>
</organism>
<dbReference type="STRING" id="485915.Dret_1698"/>
<dbReference type="RefSeq" id="WP_015752125.1">
    <property type="nucleotide sequence ID" value="NC_013223.1"/>
</dbReference>
<keyword evidence="3" id="KW-1185">Reference proteome</keyword>
<evidence type="ECO:0008006" key="4">
    <source>
        <dbReference type="Google" id="ProtNLM"/>
    </source>
</evidence>
<dbReference type="Proteomes" id="UP000001052">
    <property type="component" value="Chromosome"/>
</dbReference>
<dbReference type="InterPro" id="IPR012902">
    <property type="entry name" value="N_methyl_site"/>
</dbReference>
<dbReference type="NCBIfam" id="TIGR02532">
    <property type="entry name" value="IV_pilin_GFxxxE"/>
    <property type="match status" value="1"/>
</dbReference>
<dbReference type="Pfam" id="PF07963">
    <property type="entry name" value="N_methyl"/>
    <property type="match status" value="1"/>
</dbReference>
<name>C8X3I5_DESRD</name>
<keyword evidence="1" id="KW-1133">Transmembrane helix</keyword>
<reference evidence="2 3" key="2">
    <citation type="journal article" date="2010" name="Stand. Genomic Sci.">
        <title>Complete genome sequence of Desulfohalobium retbaense type strain (HR(100)).</title>
        <authorList>
            <person name="Spring S."/>
            <person name="Nolan M."/>
            <person name="Lapidus A."/>
            <person name="Glavina Del Rio T."/>
            <person name="Copeland A."/>
            <person name="Tice H."/>
            <person name="Cheng J.F."/>
            <person name="Lucas S."/>
            <person name="Land M."/>
            <person name="Chen F."/>
            <person name="Bruce D."/>
            <person name="Goodwin L."/>
            <person name="Pitluck S."/>
            <person name="Ivanova N."/>
            <person name="Mavromatis K."/>
            <person name="Mikhailova N."/>
            <person name="Pati A."/>
            <person name="Chen A."/>
            <person name="Palaniappan K."/>
            <person name="Hauser L."/>
            <person name="Chang Y.J."/>
            <person name="Jeffries C.D."/>
            <person name="Munk C."/>
            <person name="Kiss H."/>
            <person name="Chain P."/>
            <person name="Han C."/>
            <person name="Brettin T."/>
            <person name="Detter J.C."/>
            <person name="Schuler E."/>
            <person name="Goker M."/>
            <person name="Rohde M."/>
            <person name="Bristow J."/>
            <person name="Eisen J.A."/>
            <person name="Markowitz V."/>
            <person name="Hugenholtz P."/>
            <person name="Kyrpides N.C."/>
            <person name="Klenk H.P."/>
        </authorList>
    </citation>
    <scope>NUCLEOTIDE SEQUENCE [LARGE SCALE GENOMIC DNA]</scope>
    <source>
        <strain evidence="2 3">DSM 5692</strain>
    </source>
</reference>
<dbReference type="eggNOG" id="COG4966">
    <property type="taxonomic scope" value="Bacteria"/>
</dbReference>
<dbReference type="AlphaFoldDB" id="C8X3I5"/>
<sequence>MSEKGFSLIEMLVSMFCVVIIMVSVYDVFSRQSGINTVEQGILDLQLNSRIAIDRLDFLFSHAGFGCADSFADGDSLQGEDDVGDSVVIENAISTIVDSNASAGSDSVVVSYGFQKVGEIEDMPSSTQINVENEKGPSVDENANFKNYISFYPDIAGNVFYEVGGSSEPFSVDRSLDTIAKNGTVSIYMVGPVKVFLENSVLQFRNYAYNSTAWNATEHVERIQFEYSTDGQSWESSPTDLEDIQAVRVFLLSRSSRKDPGYTDTKTYDMGDATVGPFNDQYHRDLARKTIWIRSQLED</sequence>
<gene>
    <name evidence="2" type="ordered locus">Dret_1698</name>
</gene>
<keyword evidence="1" id="KW-0472">Membrane</keyword>
<dbReference type="HOGENOM" id="CLU_929777_0_0_7"/>
<evidence type="ECO:0000313" key="3">
    <source>
        <dbReference type="Proteomes" id="UP000001052"/>
    </source>
</evidence>
<protein>
    <recommendedName>
        <fullName evidence="4">Prepilin-type N-terminal cleavage/methylation domain-containing protein</fullName>
    </recommendedName>
</protein>
<proteinExistence type="predicted"/>
<dbReference type="EMBL" id="CP001734">
    <property type="protein sequence ID" value="ACV68982.1"/>
    <property type="molecule type" value="Genomic_DNA"/>
</dbReference>
<keyword evidence="1" id="KW-0812">Transmembrane</keyword>
<evidence type="ECO:0000256" key="1">
    <source>
        <dbReference type="SAM" id="Phobius"/>
    </source>
</evidence>
<feature type="transmembrane region" description="Helical" evidence="1">
    <location>
        <begin position="6"/>
        <end position="26"/>
    </location>
</feature>
<dbReference type="OrthoDB" id="5471374at2"/>